<comment type="caution">
    <text evidence="1">The sequence shown here is derived from an EMBL/GenBank/DDBJ whole genome shotgun (WGS) entry which is preliminary data.</text>
</comment>
<gene>
    <name evidence="1" type="ORF">EDC90_1003101</name>
</gene>
<organism evidence="1 2">
    <name type="scientific">Martelella mediterranea</name>
    <dbReference type="NCBI Taxonomy" id="293089"/>
    <lineage>
        <taxon>Bacteria</taxon>
        <taxon>Pseudomonadati</taxon>
        <taxon>Pseudomonadota</taxon>
        <taxon>Alphaproteobacteria</taxon>
        <taxon>Hyphomicrobiales</taxon>
        <taxon>Aurantimonadaceae</taxon>
        <taxon>Martelella</taxon>
    </lineage>
</organism>
<name>A0A4V6P0B5_9HYPH</name>
<dbReference type="OrthoDB" id="4419620at2"/>
<reference evidence="1 2" key="1">
    <citation type="submission" date="2019-03" db="EMBL/GenBank/DDBJ databases">
        <title>Freshwater and sediment microbial communities from various areas in North America, analyzing microbe dynamics in response to fracking.</title>
        <authorList>
            <person name="Lamendella R."/>
        </authorList>
    </citation>
    <scope>NUCLEOTIDE SEQUENCE [LARGE SCALE GENOMIC DNA]</scope>
    <source>
        <strain evidence="1 2">175.2</strain>
    </source>
</reference>
<dbReference type="AlphaFoldDB" id="A0A4V6P0B5"/>
<sequence length="101" mass="11032">MILTSALCQAARVLAQIDRPTLSAESGVSDDKIKAFEEGIADLGDETREKLKITLESLGISFLPEEGEGGVGLRLKFTRSEARRIVNWEDEGGRVNQDDVV</sequence>
<dbReference type="Gene3D" id="1.10.260.40">
    <property type="entry name" value="lambda repressor-like DNA-binding domains"/>
    <property type="match status" value="1"/>
</dbReference>
<evidence type="ECO:0000313" key="2">
    <source>
        <dbReference type="Proteomes" id="UP000295097"/>
    </source>
</evidence>
<keyword evidence="2" id="KW-1185">Reference proteome</keyword>
<dbReference type="GO" id="GO:0003677">
    <property type="term" value="F:DNA binding"/>
    <property type="evidence" value="ECO:0007669"/>
    <property type="project" value="InterPro"/>
</dbReference>
<dbReference type="Proteomes" id="UP000295097">
    <property type="component" value="Unassembled WGS sequence"/>
</dbReference>
<evidence type="ECO:0000313" key="1">
    <source>
        <dbReference type="EMBL" id="TCT43092.1"/>
    </source>
</evidence>
<dbReference type="EMBL" id="SMAR01000003">
    <property type="protein sequence ID" value="TCT43092.1"/>
    <property type="molecule type" value="Genomic_DNA"/>
</dbReference>
<proteinExistence type="predicted"/>
<dbReference type="InterPro" id="IPR010982">
    <property type="entry name" value="Lambda_DNA-bd_dom_sf"/>
</dbReference>
<evidence type="ECO:0008006" key="3">
    <source>
        <dbReference type="Google" id="ProtNLM"/>
    </source>
</evidence>
<accession>A0A4V6P0B5</accession>
<protein>
    <recommendedName>
        <fullName evidence="3">Helix-turn-helix protein</fullName>
    </recommendedName>
</protein>
<dbReference type="RefSeq" id="WP_132308512.1">
    <property type="nucleotide sequence ID" value="NZ_SMAR01000003.1"/>
</dbReference>